<dbReference type="GO" id="GO:0016491">
    <property type="term" value="F:oxidoreductase activity"/>
    <property type="evidence" value="ECO:0007669"/>
    <property type="project" value="UniProtKB-KW"/>
</dbReference>
<comment type="similarity">
    <text evidence="3 12">Belongs to the fungal cytochrome c oxidase subunit 7a family.</text>
</comment>
<evidence type="ECO:0000256" key="7">
    <source>
        <dbReference type="ARBA" id="ARBA00022989"/>
    </source>
</evidence>
<evidence type="ECO:0000256" key="11">
    <source>
        <dbReference type="ARBA" id="ARBA00031091"/>
    </source>
</evidence>
<dbReference type="GO" id="GO:0004129">
    <property type="term" value="F:cytochrome-c oxidase activity"/>
    <property type="evidence" value="ECO:0007669"/>
    <property type="project" value="EnsemblFungi"/>
</dbReference>
<keyword evidence="6 12" id="KW-0999">Mitochondrion inner membrane</keyword>
<proteinExistence type="inferred from homology"/>
<evidence type="ECO:0000256" key="10">
    <source>
        <dbReference type="ARBA" id="ARBA00023136"/>
    </source>
</evidence>
<dbReference type="GO" id="GO:0045277">
    <property type="term" value="C:respiratory chain complex IV"/>
    <property type="evidence" value="ECO:0007669"/>
    <property type="project" value="EnsemblFungi"/>
</dbReference>
<keyword evidence="10 12" id="KW-0472">Membrane</keyword>
<evidence type="ECO:0000256" key="13">
    <source>
        <dbReference type="SAM" id="Phobius"/>
    </source>
</evidence>
<evidence type="ECO:0000256" key="12">
    <source>
        <dbReference type="PIRNR" id="PIRNR000283"/>
    </source>
</evidence>
<keyword evidence="7 13" id="KW-1133">Transmembrane helix</keyword>
<evidence type="ECO:0000256" key="1">
    <source>
        <dbReference type="ARBA" id="ARBA00004434"/>
    </source>
</evidence>
<dbReference type="PANTHER" id="PTHR28264:SF1">
    <property type="entry name" value="CYTOCHROME C OXIDASE SUBUNIT 6C"/>
    <property type="match status" value="1"/>
</dbReference>
<keyword evidence="5 13" id="KW-0812">Transmembrane</keyword>
<protein>
    <recommendedName>
        <fullName evidence="4 12">Cytochrome c oxidase subunit 9, mitochondrial</fullName>
    </recommendedName>
    <alternativeName>
        <fullName evidence="11 12">Cytochrome c oxidase polypeptide VIIA</fullName>
    </alternativeName>
</protein>
<organism evidence="14 15">
    <name type="scientific">Kuraishia capsulata CBS 1993</name>
    <dbReference type="NCBI Taxonomy" id="1382522"/>
    <lineage>
        <taxon>Eukaryota</taxon>
        <taxon>Fungi</taxon>
        <taxon>Dikarya</taxon>
        <taxon>Ascomycota</taxon>
        <taxon>Saccharomycotina</taxon>
        <taxon>Pichiomycetes</taxon>
        <taxon>Pichiales</taxon>
        <taxon>Pichiaceae</taxon>
        <taxon>Kuraishia</taxon>
    </lineage>
</organism>
<dbReference type="OrthoDB" id="2317211at2759"/>
<dbReference type="PANTHER" id="PTHR28264">
    <property type="entry name" value="CYTOCHROME C OXIDASE SUBUNIT 7A"/>
    <property type="match status" value="1"/>
</dbReference>
<dbReference type="AlphaFoldDB" id="W6MI15"/>
<name>W6MI15_9ASCO</name>
<dbReference type="HOGENOM" id="CLU_196969_0_0_1"/>
<evidence type="ECO:0000256" key="6">
    <source>
        <dbReference type="ARBA" id="ARBA00022792"/>
    </source>
</evidence>
<dbReference type="InterPro" id="IPR014368">
    <property type="entry name" value="Cyt_c_oxidase_su7a_fun"/>
</dbReference>
<evidence type="ECO:0000256" key="4">
    <source>
        <dbReference type="ARBA" id="ARBA00016081"/>
    </source>
</evidence>
<evidence type="ECO:0000256" key="3">
    <source>
        <dbReference type="ARBA" id="ARBA00008862"/>
    </source>
</evidence>
<evidence type="ECO:0000313" key="14">
    <source>
        <dbReference type="EMBL" id="CDK25736.1"/>
    </source>
</evidence>
<comment type="function">
    <text evidence="12">Component of the cytochrome c oxidase, the last enzyme in the mitochondrial electron transport chain which drives oxidative phosphorylation.</text>
</comment>
<dbReference type="GeneID" id="34519135"/>
<reference evidence="14" key="1">
    <citation type="submission" date="2013-12" db="EMBL/GenBank/DDBJ databases">
        <authorList>
            <person name="Genoscope - CEA"/>
        </authorList>
    </citation>
    <scope>NUCLEOTIDE SEQUENCE</scope>
    <source>
        <strain evidence="14">CBS 1993</strain>
    </source>
</reference>
<reference evidence="14" key="2">
    <citation type="submission" date="2014-02" db="EMBL/GenBank/DDBJ databases">
        <title>Complete DNA sequence of /Kuraishia capsulata/ illustrates novel genomic features among budding yeasts (/Saccharomycotina/).</title>
        <authorList>
            <person name="Morales L."/>
            <person name="Noel B."/>
            <person name="Porcel B."/>
            <person name="Marcet-Houben M."/>
            <person name="Hullo M-F."/>
            <person name="Sacerdot C."/>
            <person name="Tekaia F."/>
            <person name="Leh-Louis V."/>
            <person name="Despons L."/>
            <person name="Khanna V."/>
            <person name="Aury J-M."/>
            <person name="Barbe V."/>
            <person name="Couloux A."/>
            <person name="Labadie K."/>
            <person name="Pelletier E."/>
            <person name="Souciet J-L."/>
            <person name="Boekhout T."/>
            <person name="Gabaldon T."/>
            <person name="Wincker P."/>
            <person name="Dujon B."/>
        </authorList>
    </citation>
    <scope>NUCLEOTIDE SEQUENCE</scope>
    <source>
        <strain evidence="14">CBS 1993</strain>
    </source>
</reference>
<dbReference type="PIRSF" id="PIRSF000283">
    <property type="entry name" value="COX9"/>
    <property type="match status" value="1"/>
</dbReference>
<keyword evidence="15" id="KW-1185">Reference proteome</keyword>
<dbReference type="CDD" id="cd22888">
    <property type="entry name" value="CcO_VIIa_fungal"/>
    <property type="match status" value="1"/>
</dbReference>
<dbReference type="EMBL" id="HG793126">
    <property type="protein sequence ID" value="CDK25736.1"/>
    <property type="molecule type" value="Genomic_DNA"/>
</dbReference>
<comment type="pathway">
    <text evidence="2 12">Energy metabolism; oxidative phosphorylation.</text>
</comment>
<evidence type="ECO:0000256" key="9">
    <source>
        <dbReference type="ARBA" id="ARBA00023128"/>
    </source>
</evidence>
<dbReference type="STRING" id="1382522.W6MI15"/>
<accession>W6MI15</accession>
<sequence length="60" mass="6643">MAVAPITGSLRRKIIADITVGITLGAGFASYWWWGFHKKTVAVRENYYAELAKKKAAEDA</sequence>
<gene>
    <name evidence="14" type="ORF">KUCA_T00001706001</name>
</gene>
<dbReference type="GO" id="GO:0006123">
    <property type="term" value="P:mitochondrial electron transport, cytochrome c to oxygen"/>
    <property type="evidence" value="ECO:0007669"/>
    <property type="project" value="EnsemblFungi"/>
</dbReference>
<dbReference type="UniPathway" id="UPA00705"/>
<keyword evidence="8 12" id="KW-0560">Oxidoreductase</keyword>
<evidence type="ECO:0000313" key="15">
    <source>
        <dbReference type="Proteomes" id="UP000019384"/>
    </source>
</evidence>
<dbReference type="Proteomes" id="UP000019384">
    <property type="component" value="Unassembled WGS sequence"/>
</dbReference>
<comment type="subcellular location">
    <subcellularLocation>
        <location evidence="1">Mitochondrion inner membrane</location>
        <topology evidence="1">Single-pass membrane protein</topology>
    </subcellularLocation>
</comment>
<keyword evidence="9 12" id="KW-0496">Mitochondrion</keyword>
<dbReference type="GO" id="GO:0005743">
    <property type="term" value="C:mitochondrial inner membrane"/>
    <property type="evidence" value="ECO:0007669"/>
    <property type="project" value="UniProtKB-SubCell"/>
</dbReference>
<evidence type="ECO:0000256" key="5">
    <source>
        <dbReference type="ARBA" id="ARBA00022692"/>
    </source>
</evidence>
<evidence type="ECO:0000256" key="8">
    <source>
        <dbReference type="ARBA" id="ARBA00023002"/>
    </source>
</evidence>
<feature type="transmembrane region" description="Helical" evidence="13">
    <location>
        <begin position="14"/>
        <end position="34"/>
    </location>
</feature>
<dbReference type="RefSeq" id="XP_022457747.1">
    <property type="nucleotide sequence ID" value="XM_022603914.1"/>
</dbReference>
<evidence type="ECO:0000256" key="2">
    <source>
        <dbReference type="ARBA" id="ARBA00004673"/>
    </source>
</evidence>